<feature type="region of interest" description="Disordered" evidence="9">
    <location>
        <begin position="292"/>
        <end position="312"/>
    </location>
</feature>
<dbReference type="Pfam" id="PF00001">
    <property type="entry name" value="7tm_1"/>
    <property type="match status" value="1"/>
</dbReference>
<reference evidence="12 13" key="1">
    <citation type="submission" date="2019-06" db="EMBL/GenBank/DDBJ databases">
        <title>A chromosome-scale genome assembly of the European perch, Perca fluviatilis.</title>
        <authorList>
            <person name="Roques C."/>
            <person name="Zahm M."/>
            <person name="Cabau C."/>
            <person name="Klopp C."/>
            <person name="Bouchez O."/>
            <person name="Donnadieu C."/>
            <person name="Kuhl H."/>
            <person name="Gislard M."/>
            <person name="Guendouz S."/>
            <person name="Journot L."/>
            <person name="Haffray P."/>
            <person name="Bestin A."/>
            <person name="Morvezen R."/>
            <person name="Feron R."/>
            <person name="Wen M."/>
            <person name="Jouanno E."/>
            <person name="Herpin A."/>
            <person name="Schartl M."/>
            <person name="Postlethwait J."/>
            <person name="Schaerlinger B."/>
            <person name="Chardard D."/>
            <person name="Lecocq T."/>
            <person name="Poncet C."/>
            <person name="Jaffrelo L."/>
            <person name="Lampietro C."/>
            <person name="Guiguen Y."/>
        </authorList>
    </citation>
    <scope>NUCLEOTIDE SEQUENCE [LARGE SCALE GENOMIC DNA]</scope>
    <source>
        <tissue evidence="12">Blood</tissue>
    </source>
</reference>
<proteinExistence type="inferred from homology"/>
<feature type="transmembrane region" description="Helical" evidence="10">
    <location>
        <begin position="122"/>
        <end position="139"/>
    </location>
</feature>
<keyword evidence="6" id="KW-0675">Receptor</keyword>
<dbReference type="GO" id="GO:0004875">
    <property type="term" value="F:complement receptor activity"/>
    <property type="evidence" value="ECO:0007669"/>
    <property type="project" value="TreeGrafter"/>
</dbReference>
<gene>
    <name evidence="12" type="ORF">PFLUV_G00013230</name>
</gene>
<dbReference type="InterPro" id="IPR000826">
    <property type="entry name" value="Formyl_rcpt-rel"/>
</dbReference>
<evidence type="ECO:0000256" key="7">
    <source>
        <dbReference type="ARBA" id="ARBA00023224"/>
    </source>
</evidence>
<evidence type="ECO:0000256" key="2">
    <source>
        <dbReference type="ARBA" id="ARBA00022692"/>
    </source>
</evidence>
<evidence type="ECO:0000256" key="8">
    <source>
        <dbReference type="ARBA" id="ARBA00025736"/>
    </source>
</evidence>
<dbReference type="AlphaFoldDB" id="A0A6A5FSL2"/>
<keyword evidence="7" id="KW-0807">Transducer</keyword>
<dbReference type="PANTHER" id="PTHR24225:SF50">
    <property type="entry name" value="PROSTAGLANDIN D2 RECEPTOR 2-LIKE"/>
    <property type="match status" value="1"/>
</dbReference>
<keyword evidence="5 10" id="KW-0472">Membrane</keyword>
<evidence type="ECO:0000256" key="3">
    <source>
        <dbReference type="ARBA" id="ARBA00022989"/>
    </source>
</evidence>
<dbReference type="Proteomes" id="UP000465112">
    <property type="component" value="Chromosome 1"/>
</dbReference>
<accession>A0A6A5FSL2</accession>
<dbReference type="GO" id="GO:0006954">
    <property type="term" value="P:inflammatory response"/>
    <property type="evidence" value="ECO:0007669"/>
    <property type="project" value="TreeGrafter"/>
</dbReference>
<keyword evidence="2 10" id="KW-0812">Transmembrane</keyword>
<comment type="caution">
    <text evidence="12">The sequence shown here is derived from an EMBL/GenBank/DDBJ whole genome shotgun (WGS) entry which is preliminary data.</text>
</comment>
<feature type="transmembrane region" description="Helical" evidence="10">
    <location>
        <begin position="160"/>
        <end position="181"/>
    </location>
</feature>
<evidence type="ECO:0000256" key="4">
    <source>
        <dbReference type="ARBA" id="ARBA00023040"/>
    </source>
</evidence>
<dbReference type="InterPro" id="IPR000276">
    <property type="entry name" value="GPCR_Rhodpsn"/>
</dbReference>
<evidence type="ECO:0000259" key="11">
    <source>
        <dbReference type="PROSITE" id="PS50262"/>
    </source>
</evidence>
<dbReference type="InterPro" id="IPR017452">
    <property type="entry name" value="GPCR_Rhodpsn_7TM"/>
</dbReference>
<dbReference type="PROSITE" id="PS50262">
    <property type="entry name" value="G_PROTEIN_RECEP_F1_2"/>
    <property type="match status" value="1"/>
</dbReference>
<feature type="transmembrane region" description="Helical" evidence="10">
    <location>
        <begin position="224"/>
        <end position="246"/>
    </location>
</feature>
<feature type="transmembrane region" description="Helical" evidence="10">
    <location>
        <begin position="44"/>
        <end position="68"/>
    </location>
</feature>
<dbReference type="Gene3D" id="1.20.1070.10">
    <property type="entry name" value="Rhodopsin 7-helix transmembrane proteins"/>
    <property type="match status" value="2"/>
</dbReference>
<feature type="compositionally biased region" description="Polar residues" evidence="9">
    <location>
        <begin position="438"/>
        <end position="448"/>
    </location>
</feature>
<feature type="transmembrane region" description="Helical" evidence="10">
    <location>
        <begin position="80"/>
        <end position="102"/>
    </location>
</feature>
<sequence length="482" mass="53163">MLPYYSHSRALMSNMSNASGEQLICPLLQLMTTHSPNNNTQANMVVVCIHGLVSCLGIFENALILWVVGFRLRRRTVTSVWVLNLAASDFLATLTLPLFTFYLYSSHSWELGSVLCKTQASIFFLNMFVSAFLLAAISVDRCLLAAKPVWSQNHRSVVGAWKVCALGWMWAAINTLPYLLFRSVTEKQDGRKLCYHNFALYSSSQDTLGTDCKVRQAATAISKLLLAFLFPLVVIAGSYIQIVLSLRYRSRKRKQSAGRHNDALIVSNKDGALGTTSTPTTTKTTNIFLKPPTTGPSLSLTPTTLSPSTPNPTSQLSQSFTKMVTFVIAAFVLCWAPYHIVCVIEVTAEYWNKNLHLVEVGLPLATTLAFLNAVLNPILYAFSCPKFSVRIRQSLGAVFDGLVEEGGGLLLVPGKSLRDHIRRKSSRDVSLATPGSRKGSQSPCQSPDIQHLFPVPSPSEGLKSNTHMEHTRQESKDEEEQS</sequence>
<feature type="region of interest" description="Disordered" evidence="9">
    <location>
        <begin position="423"/>
        <end position="482"/>
    </location>
</feature>
<keyword evidence="3 10" id="KW-1133">Transmembrane helix</keyword>
<dbReference type="GO" id="GO:0005886">
    <property type="term" value="C:plasma membrane"/>
    <property type="evidence" value="ECO:0007669"/>
    <property type="project" value="TreeGrafter"/>
</dbReference>
<comment type="subcellular location">
    <subcellularLocation>
        <location evidence="1">Membrane</location>
        <topology evidence="1">Multi-pass membrane protein</topology>
    </subcellularLocation>
</comment>
<evidence type="ECO:0000256" key="10">
    <source>
        <dbReference type="SAM" id="Phobius"/>
    </source>
</evidence>
<dbReference type="EMBL" id="VHII01000001">
    <property type="protein sequence ID" value="KAF1395600.1"/>
    <property type="molecule type" value="Genomic_DNA"/>
</dbReference>
<evidence type="ECO:0000256" key="1">
    <source>
        <dbReference type="ARBA" id="ARBA00004141"/>
    </source>
</evidence>
<feature type="compositionally biased region" description="Basic and acidic residues" evidence="9">
    <location>
        <begin position="466"/>
        <end position="475"/>
    </location>
</feature>
<evidence type="ECO:0000313" key="13">
    <source>
        <dbReference type="Proteomes" id="UP000465112"/>
    </source>
</evidence>
<keyword evidence="13" id="KW-1185">Reference proteome</keyword>
<name>A0A6A5FSL2_PERFL</name>
<comment type="similarity">
    <text evidence="8">Belongs to the chemokine-like receptor (CMKLR) family.</text>
</comment>
<protein>
    <recommendedName>
        <fullName evidence="11">G-protein coupled receptors family 1 profile domain-containing protein</fullName>
    </recommendedName>
</protein>
<evidence type="ECO:0000313" key="12">
    <source>
        <dbReference type="EMBL" id="KAF1395600.1"/>
    </source>
</evidence>
<evidence type="ECO:0000256" key="6">
    <source>
        <dbReference type="ARBA" id="ARBA00023170"/>
    </source>
</evidence>
<dbReference type="PRINTS" id="PR00237">
    <property type="entry name" value="GPCRRHODOPSN"/>
</dbReference>
<feature type="transmembrane region" description="Helical" evidence="10">
    <location>
        <begin position="360"/>
        <end position="382"/>
    </location>
</feature>
<dbReference type="SUPFAM" id="SSF81321">
    <property type="entry name" value="Family A G protein-coupled receptor-like"/>
    <property type="match status" value="1"/>
</dbReference>
<dbReference type="GO" id="GO:0007204">
    <property type="term" value="P:positive regulation of cytosolic calcium ion concentration"/>
    <property type="evidence" value="ECO:0007669"/>
    <property type="project" value="TreeGrafter"/>
</dbReference>
<feature type="domain" description="G-protein coupled receptors family 1 profile" evidence="11">
    <location>
        <begin position="60"/>
        <end position="380"/>
    </location>
</feature>
<keyword evidence="4" id="KW-0297">G-protein coupled receptor</keyword>
<organism evidence="12 13">
    <name type="scientific">Perca fluviatilis</name>
    <name type="common">European perch</name>
    <dbReference type="NCBI Taxonomy" id="8168"/>
    <lineage>
        <taxon>Eukaryota</taxon>
        <taxon>Metazoa</taxon>
        <taxon>Chordata</taxon>
        <taxon>Craniata</taxon>
        <taxon>Vertebrata</taxon>
        <taxon>Euteleostomi</taxon>
        <taxon>Actinopterygii</taxon>
        <taxon>Neopterygii</taxon>
        <taxon>Teleostei</taxon>
        <taxon>Neoteleostei</taxon>
        <taxon>Acanthomorphata</taxon>
        <taxon>Eupercaria</taxon>
        <taxon>Perciformes</taxon>
        <taxon>Percoidei</taxon>
        <taxon>Percidae</taxon>
        <taxon>Percinae</taxon>
        <taxon>Perca</taxon>
    </lineage>
</organism>
<dbReference type="GO" id="GO:0007200">
    <property type="term" value="P:phospholipase C-activating G protein-coupled receptor signaling pathway"/>
    <property type="evidence" value="ECO:0007669"/>
    <property type="project" value="TreeGrafter"/>
</dbReference>
<evidence type="ECO:0000256" key="5">
    <source>
        <dbReference type="ARBA" id="ARBA00023136"/>
    </source>
</evidence>
<dbReference type="GO" id="GO:0004930">
    <property type="term" value="F:G protein-coupled receptor activity"/>
    <property type="evidence" value="ECO:0007669"/>
    <property type="project" value="UniProtKB-KW"/>
</dbReference>
<feature type="transmembrane region" description="Helical" evidence="10">
    <location>
        <begin position="324"/>
        <end position="348"/>
    </location>
</feature>
<dbReference type="PANTHER" id="PTHR24225">
    <property type="entry name" value="CHEMOTACTIC RECEPTOR"/>
    <property type="match status" value="1"/>
</dbReference>
<dbReference type="PRINTS" id="PR00526">
    <property type="entry name" value="FMETLEUPHER"/>
</dbReference>
<evidence type="ECO:0000256" key="9">
    <source>
        <dbReference type="SAM" id="MobiDB-lite"/>
    </source>
</evidence>